<dbReference type="SMART" id="SM00271">
    <property type="entry name" value="DnaJ"/>
    <property type="match status" value="1"/>
</dbReference>
<dbReference type="Gene3D" id="2.10.230.10">
    <property type="entry name" value="Heat shock protein DnaJ, cysteine-rich domain"/>
    <property type="match status" value="1"/>
</dbReference>
<sequence length="370" mass="42209">MNNYYEILGLEKSCSQQDIMSAYKQKALIFHPDKNKQGGEKFKEITQAFQVLSNPEKRKNYDNSGVDADGSIIDLQEIVDDILEKNNEEIPNVIINLNATIQELYTGITKEINFIRFSPCNKCDELETEVNCVKCDGKGLILNTKKGGKLGFVINEKKCDICNGDGLNPDIIKCSTCNGNKYIKENVCCDVDIPCGAYDKYFITLENEGNWIPENERKNNNVRTKVIVVISETNNIPNIKRGMFIKELNRINKADMLINVSISFEEAVCGMKKNIELINNKKVGIEIKEFINNGDIFVIKNCGFPVLENENEFGDLFIMFDIIKPNLSIQQRKKMWQLITGTSYQEFEEINNIKELCSFEDYVISFNQGD</sequence>
<dbReference type="InterPro" id="IPR044713">
    <property type="entry name" value="DNJA1/2-like"/>
</dbReference>
<dbReference type="GO" id="GO:0051082">
    <property type="term" value="F:unfolded protein binding"/>
    <property type="evidence" value="ECO:0007669"/>
    <property type="project" value="InterPro"/>
</dbReference>
<dbReference type="Pfam" id="PF00226">
    <property type="entry name" value="DnaJ"/>
    <property type="match status" value="1"/>
</dbReference>
<dbReference type="Pfam" id="PF01556">
    <property type="entry name" value="DnaJ_C"/>
    <property type="match status" value="1"/>
</dbReference>
<dbReference type="PROSITE" id="PS50076">
    <property type="entry name" value="DNAJ_2"/>
    <property type="match status" value="1"/>
</dbReference>
<organism evidence="2">
    <name type="scientific">viral metagenome</name>
    <dbReference type="NCBI Taxonomy" id="1070528"/>
    <lineage>
        <taxon>unclassified sequences</taxon>
        <taxon>metagenomes</taxon>
        <taxon>organismal metagenomes</taxon>
    </lineage>
</organism>
<dbReference type="InterPro" id="IPR018253">
    <property type="entry name" value="DnaJ_domain_CS"/>
</dbReference>
<dbReference type="InterPro" id="IPR036869">
    <property type="entry name" value="J_dom_sf"/>
</dbReference>
<protein>
    <recommendedName>
        <fullName evidence="1">J domain-containing protein</fullName>
    </recommendedName>
</protein>
<dbReference type="Gene3D" id="2.60.260.20">
    <property type="entry name" value="Urease metallochaperone UreE, N-terminal domain"/>
    <property type="match status" value="2"/>
</dbReference>
<dbReference type="PROSITE" id="PS00636">
    <property type="entry name" value="DNAJ_1"/>
    <property type="match status" value="1"/>
</dbReference>
<dbReference type="SUPFAM" id="SSF49493">
    <property type="entry name" value="HSP40/DnaJ peptide-binding domain"/>
    <property type="match status" value="2"/>
</dbReference>
<dbReference type="InterPro" id="IPR008971">
    <property type="entry name" value="HSP40/DnaJ_pept-bd"/>
</dbReference>
<dbReference type="PRINTS" id="PR00625">
    <property type="entry name" value="JDOMAIN"/>
</dbReference>
<dbReference type="PANTHER" id="PTHR43888">
    <property type="entry name" value="DNAJ-LIKE-2, ISOFORM A-RELATED"/>
    <property type="match status" value="1"/>
</dbReference>
<dbReference type="GO" id="GO:0030544">
    <property type="term" value="F:Hsp70 protein binding"/>
    <property type="evidence" value="ECO:0007669"/>
    <property type="project" value="InterPro"/>
</dbReference>
<evidence type="ECO:0000259" key="1">
    <source>
        <dbReference type="PROSITE" id="PS50076"/>
    </source>
</evidence>
<dbReference type="AlphaFoldDB" id="A0A6C0DZR1"/>
<proteinExistence type="predicted"/>
<dbReference type="SUPFAM" id="SSF46565">
    <property type="entry name" value="Chaperone J-domain"/>
    <property type="match status" value="1"/>
</dbReference>
<dbReference type="CDD" id="cd06257">
    <property type="entry name" value="DnaJ"/>
    <property type="match status" value="1"/>
</dbReference>
<reference evidence="2" key="1">
    <citation type="journal article" date="2020" name="Nature">
        <title>Giant virus diversity and host interactions through global metagenomics.</title>
        <authorList>
            <person name="Schulz F."/>
            <person name="Roux S."/>
            <person name="Paez-Espino D."/>
            <person name="Jungbluth S."/>
            <person name="Walsh D.A."/>
            <person name="Denef V.J."/>
            <person name="McMahon K.D."/>
            <person name="Konstantinidis K.T."/>
            <person name="Eloe-Fadrosh E.A."/>
            <person name="Kyrpides N.C."/>
            <person name="Woyke T."/>
        </authorList>
    </citation>
    <scope>NUCLEOTIDE SEQUENCE</scope>
    <source>
        <strain evidence="2">GVMAG-M-3300023179-103</strain>
    </source>
</reference>
<dbReference type="GO" id="GO:0006457">
    <property type="term" value="P:protein folding"/>
    <property type="evidence" value="ECO:0007669"/>
    <property type="project" value="InterPro"/>
</dbReference>
<dbReference type="InterPro" id="IPR036410">
    <property type="entry name" value="HSP_DnaJ_Cys-rich_dom_sf"/>
</dbReference>
<evidence type="ECO:0000313" key="2">
    <source>
        <dbReference type="EMBL" id="QHT21978.1"/>
    </source>
</evidence>
<dbReference type="InterPro" id="IPR002939">
    <property type="entry name" value="DnaJ_C"/>
</dbReference>
<feature type="domain" description="J" evidence="1">
    <location>
        <begin position="3"/>
        <end position="65"/>
    </location>
</feature>
<accession>A0A6C0DZR1</accession>
<dbReference type="InterPro" id="IPR001623">
    <property type="entry name" value="DnaJ_domain"/>
</dbReference>
<dbReference type="SUPFAM" id="SSF57938">
    <property type="entry name" value="DnaJ/Hsp40 cysteine-rich domain"/>
    <property type="match status" value="1"/>
</dbReference>
<name>A0A6C0DZR1_9ZZZZ</name>
<dbReference type="Gene3D" id="1.10.287.110">
    <property type="entry name" value="DnaJ domain"/>
    <property type="match status" value="1"/>
</dbReference>
<dbReference type="EMBL" id="MN739699">
    <property type="protein sequence ID" value="QHT21978.1"/>
    <property type="molecule type" value="Genomic_DNA"/>
</dbReference>